<evidence type="ECO:0000256" key="6">
    <source>
        <dbReference type="ARBA" id="ARBA00022777"/>
    </source>
</evidence>
<protein>
    <recommendedName>
        <fullName evidence="2">histidine kinase</fullName>
        <ecNumber evidence="2">2.7.13.3</ecNumber>
    </recommendedName>
</protein>
<dbReference type="PANTHER" id="PTHR24421:SF10">
    <property type="entry name" value="NITRATE_NITRITE SENSOR PROTEIN NARQ"/>
    <property type="match status" value="1"/>
</dbReference>
<feature type="transmembrane region" description="Helical" evidence="9">
    <location>
        <begin position="444"/>
        <end position="466"/>
    </location>
</feature>
<name>A0A7W5E0J4_9BACT</name>
<proteinExistence type="predicted"/>
<sequence>MSKRLAVPFIRIGIITSLLLMQFALVPTIRVRAETPKRWDELSLQELETRLAENNAQVKQLAEMTFRSGVGNLGWESDPHPHAAFTEWAIVHLHQASRIDQIVLVPILWRDTVNGVRSDGFPLEFRIMIGREGDAKGTVVAEFDENDSILPRVAPLVIPIEPTVGDWVRVEATRLTPRALDGRFLFQLSEIMAFSGEENVALGGRTAVSSVAFTRVRKSAPIETLVDGFMPYLMNPAGGNGSQAFVGFFQTGPEASLTFDFGEPRTLHRIHLHAADLSENVPQIQHSDYALPDHLIVEGATQPDFSDAVRLHEYRKLSIYDAGPIVMFQFAPADCRFVRFTAVEAYKAPEASDRYRCIGFTEIEIFEDCQNIAAGIVPTSNLNFSGSDGSLASLTDGRNHFGKIIPVKDWVAQLSRRHELDLERPRIQSELSDRYRIQSRNLRWATVIASILAVGIVITILVDRLIRNRESSRLKERFAADLHDEVGADLHAIGLLSDLARNASTSAPNIDPILKEIRAVSEDASRSVRHIAGLQVHTLYSGLDDLMKQAAERIVVELEHEFEIEGKEFVENLRPRTRADLFLFYKECLVNISRHADATRLGTTLKASPKEIHLTITDNGHGLRGFSNDGIPPSLKRRAKLLGATVAAESCAETGTRIDLQFKRMQWNQLKKR</sequence>
<keyword evidence="8" id="KW-0902">Two-component regulatory system</keyword>
<reference evidence="11 12" key="1">
    <citation type="submission" date="2020-08" db="EMBL/GenBank/DDBJ databases">
        <title>Genomic Encyclopedia of Type Strains, Phase III (KMG-III): the genomes of soil and plant-associated and newly described type strains.</title>
        <authorList>
            <person name="Whitman W."/>
        </authorList>
    </citation>
    <scope>NUCLEOTIDE SEQUENCE [LARGE SCALE GENOMIC DNA]</scope>
    <source>
        <strain evidence="11 12">CECT 8075</strain>
    </source>
</reference>
<evidence type="ECO:0000256" key="1">
    <source>
        <dbReference type="ARBA" id="ARBA00000085"/>
    </source>
</evidence>
<dbReference type="GO" id="GO:0016020">
    <property type="term" value="C:membrane"/>
    <property type="evidence" value="ECO:0007669"/>
    <property type="project" value="InterPro"/>
</dbReference>
<dbReference type="GO" id="GO:0005524">
    <property type="term" value="F:ATP binding"/>
    <property type="evidence" value="ECO:0007669"/>
    <property type="project" value="UniProtKB-KW"/>
</dbReference>
<evidence type="ECO:0000256" key="9">
    <source>
        <dbReference type="SAM" id="Phobius"/>
    </source>
</evidence>
<keyword evidence="6 11" id="KW-0418">Kinase</keyword>
<evidence type="ECO:0000313" key="11">
    <source>
        <dbReference type="EMBL" id="MBB3207920.1"/>
    </source>
</evidence>
<dbReference type="InterPro" id="IPR036890">
    <property type="entry name" value="HATPase_C_sf"/>
</dbReference>
<dbReference type="GO" id="GO:0000155">
    <property type="term" value="F:phosphorelay sensor kinase activity"/>
    <property type="evidence" value="ECO:0007669"/>
    <property type="project" value="InterPro"/>
</dbReference>
<dbReference type="InterPro" id="IPR011712">
    <property type="entry name" value="Sig_transdc_His_kin_sub3_dim/P"/>
</dbReference>
<dbReference type="Pfam" id="PF07730">
    <property type="entry name" value="HisKA_3"/>
    <property type="match status" value="1"/>
</dbReference>
<dbReference type="RefSeq" id="WP_246420029.1">
    <property type="nucleotide sequence ID" value="NZ_JACHXU010000013.1"/>
</dbReference>
<dbReference type="SUPFAM" id="SSF55874">
    <property type="entry name" value="ATPase domain of HSP90 chaperone/DNA topoisomerase II/histidine kinase"/>
    <property type="match status" value="1"/>
</dbReference>
<dbReference type="GO" id="GO:0046983">
    <property type="term" value="F:protein dimerization activity"/>
    <property type="evidence" value="ECO:0007669"/>
    <property type="project" value="InterPro"/>
</dbReference>
<keyword evidence="5" id="KW-0547">Nucleotide-binding</keyword>
<keyword evidence="12" id="KW-1185">Reference proteome</keyword>
<evidence type="ECO:0000256" key="8">
    <source>
        <dbReference type="ARBA" id="ARBA00023012"/>
    </source>
</evidence>
<evidence type="ECO:0000256" key="5">
    <source>
        <dbReference type="ARBA" id="ARBA00022741"/>
    </source>
</evidence>
<comment type="catalytic activity">
    <reaction evidence="1">
        <text>ATP + protein L-histidine = ADP + protein N-phospho-L-histidine.</text>
        <dbReference type="EC" id="2.7.13.3"/>
    </reaction>
</comment>
<evidence type="ECO:0000256" key="7">
    <source>
        <dbReference type="ARBA" id="ARBA00022840"/>
    </source>
</evidence>
<comment type="caution">
    <text evidence="11">The sequence shown here is derived from an EMBL/GenBank/DDBJ whole genome shotgun (WGS) entry which is preliminary data.</text>
</comment>
<dbReference type="PANTHER" id="PTHR24421">
    <property type="entry name" value="NITRATE/NITRITE SENSOR PROTEIN NARX-RELATED"/>
    <property type="match status" value="1"/>
</dbReference>
<dbReference type="AlphaFoldDB" id="A0A7W5E0J4"/>
<dbReference type="EC" id="2.7.13.3" evidence="2"/>
<dbReference type="InterPro" id="IPR050482">
    <property type="entry name" value="Sensor_HK_TwoCompSys"/>
</dbReference>
<gene>
    <name evidence="11" type="ORF">FHS27_003747</name>
</gene>
<dbReference type="Proteomes" id="UP000536179">
    <property type="component" value="Unassembled WGS sequence"/>
</dbReference>
<dbReference type="EMBL" id="JACHXU010000013">
    <property type="protein sequence ID" value="MBB3207920.1"/>
    <property type="molecule type" value="Genomic_DNA"/>
</dbReference>
<accession>A0A7W5E0J4</accession>
<organism evidence="11 12">
    <name type="scientific">Aporhodopirellula rubra</name>
    <dbReference type="NCBI Taxonomy" id="980271"/>
    <lineage>
        <taxon>Bacteria</taxon>
        <taxon>Pseudomonadati</taxon>
        <taxon>Planctomycetota</taxon>
        <taxon>Planctomycetia</taxon>
        <taxon>Pirellulales</taxon>
        <taxon>Pirellulaceae</taxon>
        <taxon>Aporhodopirellula</taxon>
    </lineage>
</organism>
<keyword evidence="9" id="KW-1133">Transmembrane helix</keyword>
<keyword evidence="9" id="KW-0472">Membrane</keyword>
<keyword evidence="4" id="KW-0808">Transferase</keyword>
<evidence type="ECO:0000256" key="2">
    <source>
        <dbReference type="ARBA" id="ARBA00012438"/>
    </source>
</evidence>
<evidence type="ECO:0000256" key="4">
    <source>
        <dbReference type="ARBA" id="ARBA00022679"/>
    </source>
</evidence>
<evidence type="ECO:0000256" key="3">
    <source>
        <dbReference type="ARBA" id="ARBA00022553"/>
    </source>
</evidence>
<dbReference type="Gene3D" id="3.30.565.10">
    <property type="entry name" value="Histidine kinase-like ATPase, C-terminal domain"/>
    <property type="match status" value="1"/>
</dbReference>
<keyword evidence="3" id="KW-0597">Phosphoprotein</keyword>
<evidence type="ECO:0000313" key="12">
    <source>
        <dbReference type="Proteomes" id="UP000536179"/>
    </source>
</evidence>
<evidence type="ECO:0000259" key="10">
    <source>
        <dbReference type="Pfam" id="PF07730"/>
    </source>
</evidence>
<keyword evidence="7" id="KW-0067">ATP-binding</keyword>
<keyword evidence="9" id="KW-0812">Transmembrane</keyword>
<feature type="domain" description="Signal transduction histidine kinase subgroup 3 dimerisation and phosphoacceptor" evidence="10">
    <location>
        <begin position="476"/>
        <end position="532"/>
    </location>
</feature>
<dbReference type="Gene3D" id="1.20.5.1930">
    <property type="match status" value="1"/>
</dbReference>